<dbReference type="EMBL" id="JAHSPG010000009">
    <property type="protein sequence ID" value="MBV4358106.1"/>
    <property type="molecule type" value="Genomic_DNA"/>
</dbReference>
<proteinExistence type="predicted"/>
<keyword evidence="4" id="KW-1185">Reference proteome</keyword>
<dbReference type="InterPro" id="IPR027843">
    <property type="entry name" value="DUF4440"/>
</dbReference>
<evidence type="ECO:0000259" key="2">
    <source>
        <dbReference type="Pfam" id="PF14534"/>
    </source>
</evidence>
<accession>A0A9E2S906</accession>
<comment type="caution">
    <text evidence="3">The sequence shown here is derived from an EMBL/GenBank/DDBJ whole genome shotgun (WGS) entry which is preliminary data.</text>
</comment>
<protein>
    <submittedName>
        <fullName evidence="3">Nuclear transport factor 2 family protein</fullName>
    </submittedName>
</protein>
<dbReference type="AlphaFoldDB" id="A0A9E2S906"/>
<feature type="signal peptide" evidence="1">
    <location>
        <begin position="1"/>
        <end position="19"/>
    </location>
</feature>
<evidence type="ECO:0000313" key="3">
    <source>
        <dbReference type="EMBL" id="MBV4358106.1"/>
    </source>
</evidence>
<dbReference type="Proteomes" id="UP000812270">
    <property type="component" value="Unassembled WGS sequence"/>
</dbReference>
<reference evidence="3" key="1">
    <citation type="submission" date="2021-06" db="EMBL/GenBank/DDBJ databases">
        <authorList>
            <person name="Huq M.A."/>
        </authorList>
    </citation>
    <scope>NUCLEOTIDE SEQUENCE</scope>
    <source>
        <strain evidence="3">MAH-26</strain>
    </source>
</reference>
<keyword evidence="1" id="KW-0732">Signal</keyword>
<feature type="chain" id="PRO_5039513911" evidence="1">
    <location>
        <begin position="20"/>
        <end position="141"/>
    </location>
</feature>
<sequence>MKKLLTAAFFILAITPVFSQSKNEEAIRKVLNDQLQAWNRGDIDDFMKGYWHSDSLMFVGKSGITYGYQNTLDNYKKNYKDTVQMGKLFFEILQVKPLSADTYFVVGKWFLKRSVGDIGGIYTLLFKKINGQWMIIADHSS</sequence>
<organism evidence="3 4">
    <name type="scientific">Pinibacter aurantiacus</name>
    <dbReference type="NCBI Taxonomy" id="2851599"/>
    <lineage>
        <taxon>Bacteria</taxon>
        <taxon>Pseudomonadati</taxon>
        <taxon>Bacteroidota</taxon>
        <taxon>Chitinophagia</taxon>
        <taxon>Chitinophagales</taxon>
        <taxon>Chitinophagaceae</taxon>
        <taxon>Pinibacter</taxon>
    </lineage>
</organism>
<feature type="domain" description="DUF4440" evidence="2">
    <location>
        <begin position="27"/>
        <end position="135"/>
    </location>
</feature>
<dbReference type="Pfam" id="PF14534">
    <property type="entry name" value="DUF4440"/>
    <property type="match status" value="1"/>
</dbReference>
<evidence type="ECO:0000256" key="1">
    <source>
        <dbReference type="SAM" id="SignalP"/>
    </source>
</evidence>
<gene>
    <name evidence="3" type="ORF">KTO63_13155</name>
</gene>
<name>A0A9E2S906_9BACT</name>
<evidence type="ECO:0000313" key="4">
    <source>
        <dbReference type="Proteomes" id="UP000812270"/>
    </source>
</evidence>
<dbReference type="RefSeq" id="WP_217791788.1">
    <property type="nucleotide sequence ID" value="NZ_JAHSPG010000009.1"/>
</dbReference>